<proteinExistence type="predicted"/>
<evidence type="ECO:0000256" key="1">
    <source>
        <dbReference type="SAM" id="MobiDB-lite"/>
    </source>
</evidence>
<accession>A0A2N9I184</accession>
<protein>
    <submittedName>
        <fullName evidence="3">Uncharacterized protein</fullName>
    </submittedName>
</protein>
<organism evidence="3">
    <name type="scientific">Fagus sylvatica</name>
    <name type="common">Beechnut</name>
    <dbReference type="NCBI Taxonomy" id="28930"/>
    <lineage>
        <taxon>Eukaryota</taxon>
        <taxon>Viridiplantae</taxon>
        <taxon>Streptophyta</taxon>
        <taxon>Embryophyta</taxon>
        <taxon>Tracheophyta</taxon>
        <taxon>Spermatophyta</taxon>
        <taxon>Magnoliopsida</taxon>
        <taxon>eudicotyledons</taxon>
        <taxon>Gunneridae</taxon>
        <taxon>Pentapetalae</taxon>
        <taxon>rosids</taxon>
        <taxon>fabids</taxon>
        <taxon>Fagales</taxon>
        <taxon>Fagaceae</taxon>
        <taxon>Fagus</taxon>
    </lineage>
</organism>
<sequence>MGELFGHSQPSSFSLTLSLRRNFLSLAPVVTRTPSDLIRPPASLSHARDGGGFGLPIWWWGLGYGVAGVVVVAVGGLLVDGFVLRVCGFGGGDGNGDGGGGGGSFGFGFGLGWKNGGGWSVGGWVCVVGLGSMRVGCCRGFGFREGGGGVDLVAMSVKASCITNSVPIKAARWWLIRWWLGLAGDSVVVVDLVDSFDSVDSVIFSDLYSQSTSPLPTRDPPHGHGLRRYPPAGENHPTAKPGRERPTPRSRPGRERPTPRPGLAVPDPNGLEVTRADLGLASPSSPNEFELAKKGSPEVELGLEVVEPCRLVAEKILVAEINLK</sequence>
<keyword evidence="2" id="KW-1133">Transmembrane helix</keyword>
<gene>
    <name evidence="3" type="ORF">FSB_LOCUS45977</name>
</gene>
<dbReference type="AlphaFoldDB" id="A0A2N9I184"/>
<feature type="compositionally biased region" description="Basic and acidic residues" evidence="1">
    <location>
        <begin position="241"/>
        <end position="258"/>
    </location>
</feature>
<name>A0A2N9I184_FAGSY</name>
<evidence type="ECO:0000313" key="3">
    <source>
        <dbReference type="EMBL" id="SPD18095.1"/>
    </source>
</evidence>
<dbReference type="EMBL" id="OIVN01004558">
    <property type="protein sequence ID" value="SPD18095.1"/>
    <property type="molecule type" value="Genomic_DNA"/>
</dbReference>
<keyword evidence="2" id="KW-0812">Transmembrane</keyword>
<reference evidence="3" key="1">
    <citation type="submission" date="2018-02" db="EMBL/GenBank/DDBJ databases">
        <authorList>
            <person name="Cohen D.B."/>
            <person name="Kent A.D."/>
        </authorList>
    </citation>
    <scope>NUCLEOTIDE SEQUENCE</scope>
</reference>
<evidence type="ECO:0000256" key="2">
    <source>
        <dbReference type="SAM" id="Phobius"/>
    </source>
</evidence>
<feature type="transmembrane region" description="Helical" evidence="2">
    <location>
        <begin position="57"/>
        <end position="79"/>
    </location>
</feature>
<feature type="region of interest" description="Disordered" evidence="1">
    <location>
        <begin position="210"/>
        <end position="271"/>
    </location>
</feature>
<keyword evidence="2" id="KW-0472">Membrane</keyword>